<feature type="transmembrane region" description="Helical" evidence="1">
    <location>
        <begin position="249"/>
        <end position="269"/>
    </location>
</feature>
<dbReference type="GO" id="GO:0005789">
    <property type="term" value="C:endoplasmic reticulum membrane"/>
    <property type="evidence" value="ECO:0007669"/>
    <property type="project" value="TreeGrafter"/>
</dbReference>
<dbReference type="AlphaFoldDB" id="A0AAD4QMW5"/>
<keyword evidence="3" id="KW-1185">Reference proteome</keyword>
<dbReference type="Proteomes" id="UP001203297">
    <property type="component" value="Unassembled WGS sequence"/>
</dbReference>
<dbReference type="EMBL" id="WTXG01000023">
    <property type="protein sequence ID" value="KAI0299391.1"/>
    <property type="molecule type" value="Genomic_DNA"/>
</dbReference>
<feature type="transmembrane region" description="Helical" evidence="1">
    <location>
        <begin position="217"/>
        <end position="237"/>
    </location>
</feature>
<keyword evidence="1" id="KW-0812">Transmembrane</keyword>
<dbReference type="GO" id="GO:0006654">
    <property type="term" value="P:phosphatidic acid biosynthetic process"/>
    <property type="evidence" value="ECO:0007669"/>
    <property type="project" value="TreeGrafter"/>
</dbReference>
<dbReference type="PANTHER" id="PTHR31303:SF1">
    <property type="entry name" value="CTP-DEPENDENT DIACYLGLYCEROL KINASE 1"/>
    <property type="match status" value="1"/>
</dbReference>
<name>A0AAD4QMW5_9AGAM</name>
<evidence type="ECO:0000313" key="2">
    <source>
        <dbReference type="EMBL" id="KAI0299391.1"/>
    </source>
</evidence>
<feature type="transmembrane region" description="Helical" evidence="1">
    <location>
        <begin position="40"/>
        <end position="61"/>
    </location>
</feature>
<reference evidence="2" key="1">
    <citation type="journal article" date="2022" name="New Phytol.">
        <title>Evolutionary transition to the ectomycorrhizal habit in the genomes of a hyperdiverse lineage of mushroom-forming fungi.</title>
        <authorList>
            <person name="Looney B."/>
            <person name="Miyauchi S."/>
            <person name="Morin E."/>
            <person name="Drula E."/>
            <person name="Courty P.E."/>
            <person name="Kohler A."/>
            <person name="Kuo A."/>
            <person name="LaButti K."/>
            <person name="Pangilinan J."/>
            <person name="Lipzen A."/>
            <person name="Riley R."/>
            <person name="Andreopoulos W."/>
            <person name="He G."/>
            <person name="Johnson J."/>
            <person name="Nolan M."/>
            <person name="Tritt A."/>
            <person name="Barry K.W."/>
            <person name="Grigoriev I.V."/>
            <person name="Nagy L.G."/>
            <person name="Hibbett D."/>
            <person name="Henrissat B."/>
            <person name="Matheny P.B."/>
            <person name="Labbe J."/>
            <person name="Martin F.M."/>
        </authorList>
    </citation>
    <scope>NUCLEOTIDE SEQUENCE</scope>
    <source>
        <strain evidence="2">BPL690</strain>
    </source>
</reference>
<accession>A0AAD4QMW5</accession>
<evidence type="ECO:0000313" key="3">
    <source>
        <dbReference type="Proteomes" id="UP001203297"/>
    </source>
</evidence>
<evidence type="ECO:0008006" key="4">
    <source>
        <dbReference type="Google" id="ProtNLM"/>
    </source>
</evidence>
<evidence type="ECO:0000256" key="1">
    <source>
        <dbReference type="SAM" id="Phobius"/>
    </source>
</evidence>
<feature type="transmembrane region" description="Helical" evidence="1">
    <location>
        <begin position="14"/>
        <end position="33"/>
    </location>
</feature>
<feature type="transmembrane region" description="Helical" evidence="1">
    <location>
        <begin position="87"/>
        <end position="116"/>
    </location>
</feature>
<keyword evidence="1" id="KW-1133">Transmembrane helix</keyword>
<dbReference type="PANTHER" id="PTHR31303">
    <property type="entry name" value="CTP-DEPENDENT DIACYLGLYCEROL KINASE 1"/>
    <property type="match status" value="1"/>
</dbReference>
<feature type="transmembrane region" description="Helical" evidence="1">
    <location>
        <begin position="151"/>
        <end position="172"/>
    </location>
</feature>
<dbReference type="GO" id="GO:0004143">
    <property type="term" value="F:ATP-dependent diacylglycerol kinase activity"/>
    <property type="evidence" value="ECO:0007669"/>
    <property type="project" value="InterPro"/>
</dbReference>
<comment type="caution">
    <text evidence="2">The sequence shown here is derived from an EMBL/GenBank/DDBJ whole genome shotgun (WGS) entry which is preliminary data.</text>
</comment>
<gene>
    <name evidence="2" type="ORF">B0F90DRAFT_1728335</name>
</gene>
<organism evidence="2 3">
    <name type="scientific">Multifurca ochricompacta</name>
    <dbReference type="NCBI Taxonomy" id="376703"/>
    <lineage>
        <taxon>Eukaryota</taxon>
        <taxon>Fungi</taxon>
        <taxon>Dikarya</taxon>
        <taxon>Basidiomycota</taxon>
        <taxon>Agaricomycotina</taxon>
        <taxon>Agaricomycetes</taxon>
        <taxon>Russulales</taxon>
        <taxon>Russulaceae</taxon>
        <taxon>Multifurca</taxon>
    </lineage>
</organism>
<keyword evidence="1" id="KW-0472">Membrane</keyword>
<protein>
    <recommendedName>
        <fullName evidence="4">Phosphatidate cytidylyltransferase</fullName>
    </recommendedName>
</protein>
<proteinExistence type="predicted"/>
<dbReference type="InterPro" id="IPR037997">
    <property type="entry name" value="Dgk1-like"/>
</dbReference>
<sequence>MSCDSTMCLARPPFFPVTDSIVPGFITLYLYASRGSPGRVIGALSGALLIIVPADILRLSYPPFERTYEKVLGFLMRESEKKHSNGVIWYIAGVVFVLALYPLDVAVISIMILSWADTAASTFGRLWGSRTPPLPPRVPFLGLPLAPRKSLAGFIAASITGAAIVFLFWSWLVPTVEGVNPAWDWKNGVVGPGLDTSSLGQSVRAILRQIGFQGSSTGGWVGLAIVSVVSGLVTGIAEALDLGNLDDNLTLPILSGGCIWGFLKLFSWFSS</sequence>